<dbReference type="Pfam" id="PF06252">
    <property type="entry name" value="GemA"/>
    <property type="match status" value="1"/>
</dbReference>
<comment type="caution">
    <text evidence="1">The sequence shown here is derived from an EMBL/GenBank/DDBJ whole genome shotgun (WGS) entry which is preliminary data.</text>
</comment>
<dbReference type="EMBL" id="JACHIH010000006">
    <property type="protein sequence ID" value="MBB5046768.1"/>
    <property type="molecule type" value="Genomic_DNA"/>
</dbReference>
<protein>
    <submittedName>
        <fullName evidence="1">Phage gp16-like protein</fullName>
    </submittedName>
</protein>
<organism evidence="1 2">
    <name type="scientific">Rhodopseudomonas rhenobacensis</name>
    <dbReference type="NCBI Taxonomy" id="87461"/>
    <lineage>
        <taxon>Bacteria</taxon>
        <taxon>Pseudomonadati</taxon>
        <taxon>Pseudomonadota</taxon>
        <taxon>Alphaproteobacteria</taxon>
        <taxon>Hyphomicrobiales</taxon>
        <taxon>Nitrobacteraceae</taxon>
        <taxon>Rhodopseudomonas</taxon>
    </lineage>
</organism>
<name>A0A7W7Z2N8_9BRAD</name>
<gene>
    <name evidence="1" type="ORF">HNR60_001516</name>
</gene>
<evidence type="ECO:0000313" key="2">
    <source>
        <dbReference type="Proteomes" id="UP000542353"/>
    </source>
</evidence>
<dbReference type="Proteomes" id="UP000542353">
    <property type="component" value="Unassembled WGS sequence"/>
</dbReference>
<proteinExistence type="predicted"/>
<dbReference type="AlphaFoldDB" id="A0A7W7Z2N8"/>
<dbReference type="RefSeq" id="WP_184255982.1">
    <property type="nucleotide sequence ID" value="NZ_JACHIH010000006.1"/>
</dbReference>
<sequence>MTRFAVAKVSAPQIAMIHLLAKQAGIDDDCRRDVMEAVCGKRSARDLTAIEAVNVIDRLKGASKSADIDGPYGKKIRALWISAWNLGVVHNRTDAAMLAFVERQTGIERTRWLRAAKDARKAVEALKQWLAREAGVKWPAGDDPIAVRRAVIEAQQRLLGLPVMPATELLPDDAVYLDQKISLLGRQLRKALAKPARY</sequence>
<reference evidence="1 2" key="1">
    <citation type="submission" date="2020-08" db="EMBL/GenBank/DDBJ databases">
        <title>Genomic Encyclopedia of Type Strains, Phase IV (KMG-IV): sequencing the most valuable type-strain genomes for metagenomic binning, comparative biology and taxonomic classification.</title>
        <authorList>
            <person name="Goeker M."/>
        </authorList>
    </citation>
    <scope>NUCLEOTIDE SEQUENCE [LARGE SCALE GENOMIC DNA]</scope>
    <source>
        <strain evidence="1 2">DSM 12706</strain>
    </source>
</reference>
<accession>A0A7W7Z2N8</accession>
<dbReference type="InterPro" id="IPR009363">
    <property type="entry name" value="Phage_Mu_Gp16"/>
</dbReference>
<evidence type="ECO:0000313" key="1">
    <source>
        <dbReference type="EMBL" id="MBB5046768.1"/>
    </source>
</evidence>
<keyword evidence="2" id="KW-1185">Reference proteome</keyword>